<protein>
    <submittedName>
        <fullName evidence="1">DUF2303 family protein</fullName>
    </submittedName>
</protein>
<dbReference type="RefSeq" id="WP_129333528.1">
    <property type="nucleotide sequence ID" value="NZ_SDVB01000253.1"/>
</dbReference>
<dbReference type="OrthoDB" id="7346200at2"/>
<dbReference type="AlphaFoldDB" id="A0A4Q2SVL7"/>
<proteinExistence type="predicted"/>
<reference evidence="1 2" key="1">
    <citation type="submission" date="2019-01" db="EMBL/GenBank/DDBJ databases">
        <authorList>
            <person name="Deng T."/>
        </authorList>
    </citation>
    <scope>NUCLEOTIDE SEQUENCE [LARGE SCALE GENOMIC DNA]</scope>
    <source>
        <strain evidence="1 2">F8825</strain>
    </source>
</reference>
<organism evidence="1 2">
    <name type="scientific">Ciceribacter ferrooxidans</name>
    <dbReference type="NCBI Taxonomy" id="2509717"/>
    <lineage>
        <taxon>Bacteria</taxon>
        <taxon>Pseudomonadati</taxon>
        <taxon>Pseudomonadota</taxon>
        <taxon>Alphaproteobacteria</taxon>
        <taxon>Hyphomicrobiales</taxon>
        <taxon>Rhizobiaceae</taxon>
        <taxon>Ciceribacter</taxon>
    </lineage>
</organism>
<dbReference type="Proteomes" id="UP000291088">
    <property type="component" value="Unassembled WGS sequence"/>
</dbReference>
<dbReference type="Pfam" id="PF10065">
    <property type="entry name" value="DUF2303"/>
    <property type="match status" value="1"/>
</dbReference>
<comment type="caution">
    <text evidence="1">The sequence shown here is derived from an EMBL/GenBank/DDBJ whole genome shotgun (WGS) entry which is preliminary data.</text>
</comment>
<sequence length="322" mass="35831">MKTDETTLEATVAQLAPAVDIEALRKIIDDAGTTLARVDIEGIADLGLPKELPILIDRKTGKAVSVKALIEEYRTHPVRKSGTANVQTLQSFIDLVDRHKTGNSVIFADTDWRKPSLTAVIDYHDLEDKARADNGKHRIHYAFPLSEEWKAWIAQDGVTMNQSEFAEWIENHLPDLSSPDTAEDEDFKERFGLKVAWPNQMVALSRGLQVNVSSRVKNNVVLQSGEGEITWDEEHKDAAGNKISVPGLFILSIPPFFMGETTRIPVRLRYRVSAGSVVWTFKLYRPDVYVTQQIERDLLTASTATELPAYCGKPEMAGGVTG</sequence>
<evidence type="ECO:0000313" key="1">
    <source>
        <dbReference type="EMBL" id="RYC10136.1"/>
    </source>
</evidence>
<name>A0A4Q2SVL7_9HYPH</name>
<dbReference type="InterPro" id="IPR019276">
    <property type="entry name" value="DUF2303"/>
</dbReference>
<gene>
    <name evidence="1" type="ORF">EUU22_18890</name>
</gene>
<dbReference type="EMBL" id="SDVB01000253">
    <property type="protein sequence ID" value="RYC10136.1"/>
    <property type="molecule type" value="Genomic_DNA"/>
</dbReference>
<accession>A0A4Q2SVL7</accession>
<keyword evidence="2" id="KW-1185">Reference proteome</keyword>
<evidence type="ECO:0000313" key="2">
    <source>
        <dbReference type="Proteomes" id="UP000291088"/>
    </source>
</evidence>